<dbReference type="STRING" id="1442369.A0A0D2IL54"/>
<keyword evidence="6" id="KW-1185">Reference proteome</keyword>
<evidence type="ECO:0000256" key="4">
    <source>
        <dbReference type="ARBA" id="ARBA00044511"/>
    </source>
</evidence>
<gene>
    <name evidence="5" type="ORF">Z518_07489</name>
</gene>
<name>A0A0D2IL54_9EURO</name>
<dbReference type="PANTHER" id="PTHR47936:SF1">
    <property type="entry name" value="PENTATRICOPEPTIDE REPEAT-CONTAINING PROTEIN GUN1, CHLOROPLASTIC"/>
    <property type="match status" value="1"/>
</dbReference>
<dbReference type="HOGENOM" id="CLU_019319_0_0_1"/>
<evidence type="ECO:0000313" key="5">
    <source>
        <dbReference type="EMBL" id="KIX03936.1"/>
    </source>
</evidence>
<comment type="function">
    <text evidence="3">Regulates mitochondrial small subunit maturation by controlling 15S rRNA 5'-end processing. Localizes to the 5' precursor of the 15S rRNA in a position that is subsequently occupied by mS47 in the mature yeast mtSSU. Uses structure and sequence-specific RNA recognition, binding to a single-stranded region of the precursor and specifically recognizing bases -6 to -1. The exchange of Ccm1 for mS47 is coupled to the irreversible removal of precursor rRNA that is accompanied by conformational changes of the mitoribosomal proteins uS5m and mS26. These conformational changes signal completion of 5'-end rRNA processing through protection of the mature 5'-end of the 15S rRNA and stabilization of mS47. The removal of the 5' precursor together with the dissociation of Ccm1 may be catalyzed by the 5'-3' exoribonuclease Pet127. Involved in the specific removal of group I introns in mitochondrial encoded transcripts.</text>
</comment>
<dbReference type="Proteomes" id="UP000053617">
    <property type="component" value="Unassembled WGS sequence"/>
</dbReference>
<evidence type="ECO:0000256" key="1">
    <source>
        <dbReference type="ARBA" id="ARBA00006192"/>
    </source>
</evidence>
<comment type="subunit">
    <text evidence="4">Binds to mitochondrial small subunit 15S rRNA.</text>
</comment>
<dbReference type="InterPro" id="IPR011990">
    <property type="entry name" value="TPR-like_helical_dom_sf"/>
</dbReference>
<reference evidence="5 6" key="1">
    <citation type="submission" date="2015-01" db="EMBL/GenBank/DDBJ databases">
        <title>The Genome Sequence of Rhinocladiella mackenzie CBS 650.93.</title>
        <authorList>
            <consortium name="The Broad Institute Genomics Platform"/>
            <person name="Cuomo C."/>
            <person name="de Hoog S."/>
            <person name="Gorbushina A."/>
            <person name="Stielow B."/>
            <person name="Teixiera M."/>
            <person name="Abouelleil A."/>
            <person name="Chapman S.B."/>
            <person name="Priest M."/>
            <person name="Young S.K."/>
            <person name="Wortman J."/>
            <person name="Nusbaum C."/>
            <person name="Birren B."/>
        </authorList>
    </citation>
    <scope>NUCLEOTIDE SEQUENCE [LARGE SCALE GENOMIC DNA]</scope>
    <source>
        <strain evidence="5 6">CBS 650.93</strain>
    </source>
</reference>
<dbReference type="Gene3D" id="1.25.40.10">
    <property type="entry name" value="Tetratricopeptide repeat domain"/>
    <property type="match status" value="2"/>
</dbReference>
<accession>A0A0D2IL54</accession>
<dbReference type="VEuPathDB" id="FungiDB:Z518_07489"/>
<dbReference type="EMBL" id="KN847479">
    <property type="protein sequence ID" value="KIX03936.1"/>
    <property type="molecule type" value="Genomic_DNA"/>
</dbReference>
<proteinExistence type="inferred from homology"/>
<comment type="similarity">
    <text evidence="1">Belongs to the CCM1 family.</text>
</comment>
<evidence type="ECO:0000256" key="3">
    <source>
        <dbReference type="ARBA" id="ARBA00044493"/>
    </source>
</evidence>
<evidence type="ECO:0000313" key="6">
    <source>
        <dbReference type="Proteomes" id="UP000053617"/>
    </source>
</evidence>
<dbReference type="RefSeq" id="XP_013271072.1">
    <property type="nucleotide sequence ID" value="XM_013415618.1"/>
</dbReference>
<dbReference type="AlphaFoldDB" id="A0A0D2IL54"/>
<dbReference type="PANTHER" id="PTHR47936">
    <property type="entry name" value="PPR_LONG DOMAIN-CONTAINING PROTEIN"/>
    <property type="match status" value="1"/>
</dbReference>
<dbReference type="GeneID" id="25295560"/>
<protein>
    <submittedName>
        <fullName evidence="5">Uncharacterized protein</fullName>
    </submittedName>
</protein>
<organism evidence="5 6">
    <name type="scientific">Rhinocladiella mackenziei CBS 650.93</name>
    <dbReference type="NCBI Taxonomy" id="1442369"/>
    <lineage>
        <taxon>Eukaryota</taxon>
        <taxon>Fungi</taxon>
        <taxon>Dikarya</taxon>
        <taxon>Ascomycota</taxon>
        <taxon>Pezizomycotina</taxon>
        <taxon>Eurotiomycetes</taxon>
        <taxon>Chaetothyriomycetidae</taxon>
        <taxon>Chaetothyriales</taxon>
        <taxon>Herpotrichiellaceae</taxon>
        <taxon>Rhinocladiella</taxon>
    </lineage>
</organism>
<dbReference type="OrthoDB" id="185373at2759"/>
<evidence type="ECO:0000256" key="2">
    <source>
        <dbReference type="ARBA" id="ARBA00022737"/>
    </source>
</evidence>
<sequence length="831" mass="93862">MKSSNLTRSVFRSILANRPYGVQECQRRAGRRAGPHILAPTYNVYQIRGLFGLNFGGAHQSFHGAKATSTNIELALSKLVDLVRAKRINSRSPPNDQIVGALRFLFASRIESPRRLTRNEVFLVTEAFKHLQERGHVLSGDERTSLSEEDLDNVLLALASSTGRDRFRTDARILATLVFEALKKRTGQVESLDPPLEHGQHPPRGSLLVTYITVLSKTGSAHQALELLRKSSMSSDRDSLPMWVAALKGLAREGRMQEFWKVLQETQDAVGPLDAISQETLTTYFAGHDEINVLKKIFDMPLEEGQVPTTTSLVKAVDCAMNNGQLKWASHLVKMMQHRTDSADLAGTLLLWDVVHGADVHQIRQKIRKLAESGMIDALTMKTVNRPIEYFYSQNKPDDAAEYVHLAEILGLRPDAKTLSLQLDYELKQGDRVAAAQTFDLLIREDIPIDRSDVPVLNRYIAALSFSADPEYGRLLQVVDHVLESGAELEAEAMAGLCHVFLQKDELEEATGLLRHRVDSYPMDDRARIAAVFCQFIVDPSIKDLRAFSAYELFRHAFPETSVEDRLPLMQSFFDRGRSDLACLIFGHMRQQEDPDARPTSEAYARCFEGIAKCRDVDGLQMVYNMLKLDLAVEQTTRIHNGLMAAYTECHQPFVAIIDHFWKIMESREGPTLSSFALALRACEKWVPQGGYEARHIMALMQSFNLVITKEIYDCYIGALAGQSEFENVVELIEEMEKDIGEPPDAVTIGTFYNAIPWQYRKDEVEKWANKAYPELWAELESYGDEIDEEWEVRYFKIDRSVDMDDELLFGAGEYHPVIAKERLAALETPA</sequence>
<keyword evidence="2" id="KW-0677">Repeat</keyword>